<organism evidence="1 2">
    <name type="scientific">Ralstonia solanacearum</name>
    <name type="common">Pseudomonas solanacearum</name>
    <dbReference type="NCBI Taxonomy" id="305"/>
    <lineage>
        <taxon>Bacteria</taxon>
        <taxon>Pseudomonadati</taxon>
        <taxon>Pseudomonadota</taxon>
        <taxon>Betaproteobacteria</taxon>
        <taxon>Burkholderiales</taxon>
        <taxon>Burkholderiaceae</taxon>
        <taxon>Ralstonia</taxon>
        <taxon>Ralstonia solanacearum species complex</taxon>
    </lineage>
</organism>
<evidence type="ECO:0000313" key="2">
    <source>
        <dbReference type="Proteomes" id="UP001144050"/>
    </source>
</evidence>
<evidence type="ECO:0008006" key="3">
    <source>
        <dbReference type="Google" id="ProtNLM"/>
    </source>
</evidence>
<dbReference type="RefSeq" id="WP_271657227.1">
    <property type="nucleotide sequence ID" value="NZ_JAIVFG010000054.1"/>
</dbReference>
<accession>A0AAW5ZV82</accession>
<dbReference type="Proteomes" id="UP001144050">
    <property type="component" value="Unassembled WGS sequence"/>
</dbReference>
<protein>
    <recommendedName>
        <fullName evidence="3">DUF4435 domain-containing protein</fullName>
    </recommendedName>
</protein>
<comment type="caution">
    <text evidence="1">The sequence shown here is derived from an EMBL/GenBank/DDBJ whole genome shotgun (WGS) entry which is preliminary data.</text>
</comment>
<dbReference type="AlphaFoldDB" id="A0AAW5ZV82"/>
<name>A0AAW5ZV82_RALSL</name>
<reference evidence="1" key="1">
    <citation type="submission" date="2021-09" db="EMBL/GenBank/DDBJ databases">
        <title>Genomic analysis of Ralstonia spp.</title>
        <authorList>
            <person name="Aburjaile F."/>
            <person name="Ariute J.C."/>
            <person name="Pais A.K.L."/>
            <person name="Albuquerque G.M.R."/>
            <person name="Silva A.M.F."/>
            <person name="Brenig B."/>
            <person name="Azevedo V."/>
            <person name="Matiuzzi M."/>
            <person name="Ramos R."/>
            <person name="Goes-Neto A."/>
            <person name="Soares S."/>
            <person name="Iseppon A.M.B."/>
            <person name="Souza E."/>
            <person name="Gama M."/>
        </authorList>
    </citation>
    <scope>NUCLEOTIDE SEQUENCE</scope>
    <source>
        <strain evidence="1">CCRMRs91</strain>
    </source>
</reference>
<evidence type="ECO:0000313" key="1">
    <source>
        <dbReference type="EMBL" id="MDB0573533.1"/>
    </source>
</evidence>
<gene>
    <name evidence="1" type="ORF">LBW59_22550</name>
</gene>
<dbReference type="EMBL" id="JAIVFG010000054">
    <property type="protein sequence ID" value="MDB0573533.1"/>
    <property type="molecule type" value="Genomic_DNA"/>
</dbReference>
<proteinExistence type="predicted"/>
<sequence length="295" mass="32903">MPANIESFDNFDSDLQIAAHQTGLVRVILEGKSDVDLFGKYWFGSMRETFDFLEASQLVNGSGCTAVRAAVHHSQTVDHVPAIGIIDRDSLFREQRWELLFEVDEAEFAANLQTAEIYVASLWEIEAYMLEPDLLAKWVSGSHRTPPGPQAECESALVRTLSECDFLLEIASFFAAAHAEGQSISEGYFRGVSLAAAKSTCAEKLAKLSTESQSVAARVDALVATVRGSRPDGDADQLRFLLRYVDTKRLIIRLFQSLKVHDGSHWTMPHMQALSNRRPAEFEAFLKTVERRYVA</sequence>